<keyword evidence="2" id="KW-0808">Transferase</keyword>
<sequence>MSDERKLKPVYDALESWSYQKAITHCDRLLKFEPQFLMAKALKAQALARLDRLAEADTLAQEIRAAHPTDVVVLNNLALLYRNLDKKADAVAVYEEAIPHASRAKLEPICIQWFMACVRTGAHSLQHKAAVKINHLFKKKQYVMWTIMSLLTQAYDRTTPDAQRKLFFTLAERMLQKSEESGDLDTAEGLWAYLQFLEEHGQFGRGLAILAKPRWQTPMDLDPMLLDRKLHFHLCHGEFQSARELAEDRLQTGCEDWQYYQILVDALVGALRAQLDSASPVVETAVAETTATWQAFFEKRPTSRAALLAQLEFYHQLSQLAQVRASDAQPSRIGTLIHAYVSEMGTRPSAFDDIKKYLGSLEGADREALIAAMRGSFEKADRQVRSPFQKDTPLREYLNHVKVYLTRYSEHDPSAHVSGLHVCHSLAQAFGQRPAAPKDGHGDDLANFDDCLLLAAQMLAFRAFSASPVDQQEAFIYAALMLLETGVQASPDNFHFKLLAVRLYAHAGEFQRAQSLYRTLSIKHVQHDTLSYWVTGLGHVVGHYTEEVRLGYDGLTIYDSNQVETPDMLALALRNGAYSQIRDFLEFQRRLADSLHRRVLLTTTLRSEFVSMGSLEDLLDMLKHAELHDFPYAVAQTVDVFVDNRDFTVLPFPGDEVEAATLEFRTRPDTTGSGAEYRTVALAMHILHHLACYHVDQLGPLVSELDSLIPARSGPTPPCYAGSFWFVRLVCDLGRVVAEVYAAFRADPPTAAPFPREGLAERLLSVLDLPRALTQALSDWGTQSPVMTPTLREASALVELCNTIALVLKVLKEYQPNPADAGPYQSLVNEFSRGAQFCFEEAARRCRQVYEGVSAPEFQARLLRRMAGSNEVAGILTAAGVTGPTTVSTHLLSSWQASLENSAREVERRLGYF</sequence>
<organism evidence="2 3">
    <name type="scientific">Dimargaris cristalligena</name>
    <dbReference type="NCBI Taxonomy" id="215637"/>
    <lineage>
        <taxon>Eukaryota</taxon>
        <taxon>Fungi</taxon>
        <taxon>Fungi incertae sedis</taxon>
        <taxon>Zoopagomycota</taxon>
        <taxon>Kickxellomycotina</taxon>
        <taxon>Dimargaritomycetes</taxon>
        <taxon>Dimargaritales</taxon>
        <taxon>Dimargaritaceae</taxon>
        <taxon>Dimargaris</taxon>
    </lineage>
</organism>
<dbReference type="EMBL" id="ML003056">
    <property type="protein sequence ID" value="RKP34824.1"/>
    <property type="molecule type" value="Genomic_DNA"/>
</dbReference>
<proteinExistence type="inferred from homology"/>
<dbReference type="Proteomes" id="UP000268162">
    <property type="component" value="Unassembled WGS sequence"/>
</dbReference>
<dbReference type="InterPro" id="IPR019183">
    <property type="entry name" value="NAA25_NatB_aux_su"/>
</dbReference>
<evidence type="ECO:0000313" key="2">
    <source>
        <dbReference type="EMBL" id="RKP34824.1"/>
    </source>
</evidence>
<dbReference type="Gene3D" id="1.25.40.1040">
    <property type="match status" value="1"/>
</dbReference>
<dbReference type="Pfam" id="PF09797">
    <property type="entry name" value="NatB_MDM20"/>
    <property type="match status" value="1"/>
</dbReference>
<dbReference type="GO" id="GO:0016740">
    <property type="term" value="F:transferase activity"/>
    <property type="evidence" value="ECO:0007669"/>
    <property type="project" value="UniProtKB-KW"/>
</dbReference>
<dbReference type="InterPro" id="IPR011990">
    <property type="entry name" value="TPR-like_helical_dom_sf"/>
</dbReference>
<dbReference type="PANTHER" id="PTHR22767">
    <property type="entry name" value="N-TERMINAL ACETYLTRANSFERASE-RELATED"/>
    <property type="match status" value="1"/>
</dbReference>
<protein>
    <submittedName>
        <fullName evidence="2">N-acetyltransferase B complex non catalytic subunit-domain-containing protein</fullName>
    </submittedName>
</protein>
<dbReference type="GO" id="GO:0031416">
    <property type="term" value="C:NatB complex"/>
    <property type="evidence" value="ECO:0007669"/>
    <property type="project" value="TreeGrafter"/>
</dbReference>
<gene>
    <name evidence="2" type="ORF">BJ085DRAFT_34989</name>
</gene>
<dbReference type="STRING" id="215637.A0A4P9ZN47"/>
<dbReference type="PANTHER" id="PTHR22767:SF3">
    <property type="entry name" value="N-ALPHA-ACETYLTRANSFERASE 25, NATB AUXILIARY SUBUNIT"/>
    <property type="match status" value="1"/>
</dbReference>
<reference evidence="3" key="1">
    <citation type="journal article" date="2018" name="Nat. Microbiol.">
        <title>Leveraging single-cell genomics to expand the fungal tree of life.</title>
        <authorList>
            <person name="Ahrendt S.R."/>
            <person name="Quandt C.A."/>
            <person name="Ciobanu D."/>
            <person name="Clum A."/>
            <person name="Salamov A."/>
            <person name="Andreopoulos B."/>
            <person name="Cheng J.F."/>
            <person name="Woyke T."/>
            <person name="Pelin A."/>
            <person name="Henrissat B."/>
            <person name="Reynolds N.K."/>
            <person name="Benny G.L."/>
            <person name="Smith M.E."/>
            <person name="James T.Y."/>
            <person name="Grigoriev I.V."/>
        </authorList>
    </citation>
    <scope>NUCLEOTIDE SEQUENCE [LARGE SCALE GENOMIC DNA]</scope>
    <source>
        <strain evidence="3">RSA 468</strain>
    </source>
</reference>
<dbReference type="AlphaFoldDB" id="A0A4P9ZN47"/>
<accession>A0A4P9ZN47</accession>
<evidence type="ECO:0000313" key="3">
    <source>
        <dbReference type="Proteomes" id="UP000268162"/>
    </source>
</evidence>
<name>A0A4P9ZN47_9FUNG</name>
<dbReference type="SUPFAM" id="SSF48452">
    <property type="entry name" value="TPR-like"/>
    <property type="match status" value="1"/>
</dbReference>
<keyword evidence="3" id="KW-1185">Reference proteome</keyword>
<comment type="similarity">
    <text evidence="1">Belongs to the MDM20/NAA25 family.</text>
</comment>
<evidence type="ECO:0000256" key="1">
    <source>
        <dbReference type="ARBA" id="ARBA00006298"/>
    </source>
</evidence>